<sequence length="94" mass="10280">TAIAVFAAATLASACPHRMFGTEMYYGTFEPCDRPQGQCCPGLVCDLDRYECQASLRAHKKTFFKSNDMCYGPGYPCGSWSECCSEGCYVGTCL</sequence>
<evidence type="ECO:0000313" key="2">
    <source>
        <dbReference type="Proteomes" id="UP000748756"/>
    </source>
</evidence>
<dbReference type="OrthoDB" id="2415075at2759"/>
<evidence type="ECO:0000313" key="1">
    <source>
        <dbReference type="EMBL" id="KAF9148438.1"/>
    </source>
</evidence>
<dbReference type="AlphaFoldDB" id="A0A9P5RVD8"/>
<accession>A0A9P5RVD8</accession>
<organism evidence="1 2">
    <name type="scientific">Linnemannia schmuckeri</name>
    <dbReference type="NCBI Taxonomy" id="64567"/>
    <lineage>
        <taxon>Eukaryota</taxon>
        <taxon>Fungi</taxon>
        <taxon>Fungi incertae sedis</taxon>
        <taxon>Mucoromycota</taxon>
        <taxon>Mortierellomycotina</taxon>
        <taxon>Mortierellomycetes</taxon>
        <taxon>Mortierellales</taxon>
        <taxon>Mortierellaceae</taxon>
        <taxon>Linnemannia</taxon>
    </lineage>
</organism>
<reference evidence="1" key="1">
    <citation type="journal article" date="2020" name="Fungal Divers.">
        <title>Resolving the Mortierellaceae phylogeny through synthesis of multi-gene phylogenetics and phylogenomics.</title>
        <authorList>
            <person name="Vandepol N."/>
            <person name="Liber J."/>
            <person name="Desiro A."/>
            <person name="Na H."/>
            <person name="Kennedy M."/>
            <person name="Barry K."/>
            <person name="Grigoriev I.V."/>
            <person name="Miller A.N."/>
            <person name="O'Donnell K."/>
            <person name="Stajich J.E."/>
            <person name="Bonito G."/>
        </authorList>
    </citation>
    <scope>NUCLEOTIDE SEQUENCE</scope>
    <source>
        <strain evidence="1">NRRL 6426</strain>
    </source>
</reference>
<comment type="caution">
    <text evidence="1">The sequence shown here is derived from an EMBL/GenBank/DDBJ whole genome shotgun (WGS) entry which is preliminary data.</text>
</comment>
<keyword evidence="2" id="KW-1185">Reference proteome</keyword>
<name>A0A9P5RVD8_9FUNG</name>
<feature type="non-terminal residue" evidence="1">
    <location>
        <position position="94"/>
    </location>
</feature>
<dbReference type="EMBL" id="JAAAUQ010000660">
    <property type="protein sequence ID" value="KAF9148438.1"/>
    <property type="molecule type" value="Genomic_DNA"/>
</dbReference>
<dbReference type="Proteomes" id="UP000748756">
    <property type="component" value="Unassembled WGS sequence"/>
</dbReference>
<gene>
    <name evidence="1" type="ORF">BG015_009837</name>
</gene>
<protein>
    <submittedName>
        <fullName evidence="1">Uncharacterized protein</fullName>
    </submittedName>
</protein>
<proteinExistence type="predicted"/>